<keyword evidence="3" id="KW-1185">Reference proteome</keyword>
<organism evidence="2 3">
    <name type="scientific">Oedothorax gibbosus</name>
    <dbReference type="NCBI Taxonomy" id="931172"/>
    <lineage>
        <taxon>Eukaryota</taxon>
        <taxon>Metazoa</taxon>
        <taxon>Ecdysozoa</taxon>
        <taxon>Arthropoda</taxon>
        <taxon>Chelicerata</taxon>
        <taxon>Arachnida</taxon>
        <taxon>Araneae</taxon>
        <taxon>Araneomorphae</taxon>
        <taxon>Entelegynae</taxon>
        <taxon>Araneoidea</taxon>
        <taxon>Linyphiidae</taxon>
        <taxon>Erigoninae</taxon>
        <taxon>Oedothorax</taxon>
    </lineage>
</organism>
<dbReference type="AlphaFoldDB" id="A0AAV6V0J7"/>
<dbReference type="Proteomes" id="UP000827092">
    <property type="component" value="Unassembled WGS sequence"/>
</dbReference>
<evidence type="ECO:0000313" key="3">
    <source>
        <dbReference type="Proteomes" id="UP000827092"/>
    </source>
</evidence>
<accession>A0AAV6V0J7</accession>
<sequence length="102" mass="11653">MRLIFLKAEQRTNSFYGDHKTSTDHATDTHSTEHKNKTVAREATSRASRLSGACVRNPSNSYKYAKEEEAKKKERRGRVSKNIFPEKLGFEVRHNGSLQNSV</sequence>
<reference evidence="2 3" key="1">
    <citation type="journal article" date="2022" name="Nat. Ecol. Evol.">
        <title>A masculinizing supergene underlies an exaggerated male reproductive morph in a spider.</title>
        <authorList>
            <person name="Hendrickx F."/>
            <person name="De Corte Z."/>
            <person name="Sonet G."/>
            <person name="Van Belleghem S.M."/>
            <person name="Kostlbacher S."/>
            <person name="Vangestel C."/>
        </authorList>
    </citation>
    <scope>NUCLEOTIDE SEQUENCE [LARGE SCALE GENOMIC DNA]</scope>
    <source>
        <strain evidence="2">W744_W776</strain>
    </source>
</reference>
<gene>
    <name evidence="2" type="ORF">JTE90_021866</name>
</gene>
<feature type="region of interest" description="Disordered" evidence="1">
    <location>
        <begin position="15"/>
        <end position="102"/>
    </location>
</feature>
<comment type="caution">
    <text evidence="2">The sequence shown here is derived from an EMBL/GenBank/DDBJ whole genome shotgun (WGS) entry which is preliminary data.</text>
</comment>
<evidence type="ECO:0000256" key="1">
    <source>
        <dbReference type="SAM" id="MobiDB-lite"/>
    </source>
</evidence>
<name>A0AAV6V0J7_9ARAC</name>
<protein>
    <submittedName>
        <fullName evidence="2">Uncharacterized protein</fullName>
    </submittedName>
</protein>
<proteinExistence type="predicted"/>
<dbReference type="EMBL" id="JAFNEN010000217">
    <property type="protein sequence ID" value="KAG8189363.1"/>
    <property type="molecule type" value="Genomic_DNA"/>
</dbReference>
<evidence type="ECO:0000313" key="2">
    <source>
        <dbReference type="EMBL" id="KAG8189363.1"/>
    </source>
</evidence>
<feature type="compositionally biased region" description="Basic and acidic residues" evidence="1">
    <location>
        <begin position="17"/>
        <end position="44"/>
    </location>
</feature>